<dbReference type="EMBL" id="GBRH01164279">
    <property type="protein sequence ID" value="JAE33617.1"/>
    <property type="molecule type" value="Transcribed_RNA"/>
</dbReference>
<organism evidence="1">
    <name type="scientific">Arundo donax</name>
    <name type="common">Giant reed</name>
    <name type="synonym">Donax arundinaceus</name>
    <dbReference type="NCBI Taxonomy" id="35708"/>
    <lineage>
        <taxon>Eukaryota</taxon>
        <taxon>Viridiplantae</taxon>
        <taxon>Streptophyta</taxon>
        <taxon>Embryophyta</taxon>
        <taxon>Tracheophyta</taxon>
        <taxon>Spermatophyta</taxon>
        <taxon>Magnoliopsida</taxon>
        <taxon>Liliopsida</taxon>
        <taxon>Poales</taxon>
        <taxon>Poaceae</taxon>
        <taxon>PACMAD clade</taxon>
        <taxon>Arundinoideae</taxon>
        <taxon>Arundineae</taxon>
        <taxon>Arundo</taxon>
    </lineage>
</organism>
<sequence length="22" mass="2553">MIILLLSNLINCKKTHTHISLF</sequence>
<protein>
    <submittedName>
        <fullName evidence="1">Uncharacterized protein</fullName>
    </submittedName>
</protein>
<proteinExistence type="predicted"/>
<name>A0A0A9HA76_ARUDO</name>
<reference evidence="1" key="1">
    <citation type="submission" date="2014-09" db="EMBL/GenBank/DDBJ databases">
        <authorList>
            <person name="Magalhaes I.L.F."/>
            <person name="Oliveira U."/>
            <person name="Santos F.R."/>
            <person name="Vidigal T.H.D.A."/>
            <person name="Brescovit A.D."/>
            <person name="Santos A.J."/>
        </authorList>
    </citation>
    <scope>NUCLEOTIDE SEQUENCE</scope>
    <source>
        <tissue evidence="1">Shoot tissue taken approximately 20 cm above the soil surface</tissue>
    </source>
</reference>
<reference evidence="1" key="2">
    <citation type="journal article" date="2015" name="Data Brief">
        <title>Shoot transcriptome of the giant reed, Arundo donax.</title>
        <authorList>
            <person name="Barrero R.A."/>
            <person name="Guerrero F.D."/>
            <person name="Moolhuijzen P."/>
            <person name="Goolsby J.A."/>
            <person name="Tidwell J."/>
            <person name="Bellgard S.E."/>
            <person name="Bellgard M.I."/>
        </authorList>
    </citation>
    <scope>NUCLEOTIDE SEQUENCE</scope>
    <source>
        <tissue evidence="1">Shoot tissue taken approximately 20 cm above the soil surface</tissue>
    </source>
</reference>
<evidence type="ECO:0000313" key="1">
    <source>
        <dbReference type="EMBL" id="JAE33617.1"/>
    </source>
</evidence>
<dbReference type="AlphaFoldDB" id="A0A0A9HA76"/>
<accession>A0A0A9HA76</accession>